<organism evidence="6 7">
    <name type="scientific">Ruoffia tabacinasalis</name>
    <dbReference type="NCBI Taxonomy" id="87458"/>
    <lineage>
        <taxon>Bacteria</taxon>
        <taxon>Bacillati</taxon>
        <taxon>Bacillota</taxon>
        <taxon>Bacilli</taxon>
        <taxon>Lactobacillales</taxon>
        <taxon>Aerococcaceae</taxon>
        <taxon>Ruoffia</taxon>
    </lineage>
</organism>
<evidence type="ECO:0000313" key="6">
    <source>
        <dbReference type="EMBL" id="TLQ49009.1"/>
    </source>
</evidence>
<feature type="domain" description="HTH lysR-type" evidence="5">
    <location>
        <begin position="1"/>
        <end position="62"/>
    </location>
</feature>
<protein>
    <submittedName>
        <fullName evidence="6">LysR family transcriptional regulator</fullName>
    </submittedName>
</protein>
<dbReference type="GO" id="GO:0003677">
    <property type="term" value="F:DNA binding"/>
    <property type="evidence" value="ECO:0007669"/>
    <property type="project" value="UniProtKB-KW"/>
</dbReference>
<evidence type="ECO:0000256" key="4">
    <source>
        <dbReference type="ARBA" id="ARBA00023163"/>
    </source>
</evidence>
<dbReference type="AlphaFoldDB" id="A0A5R9EFZ2"/>
<dbReference type="InterPro" id="IPR000847">
    <property type="entry name" value="LysR_HTH_N"/>
</dbReference>
<dbReference type="PRINTS" id="PR00039">
    <property type="entry name" value="HTHLYSR"/>
</dbReference>
<dbReference type="PROSITE" id="PS50931">
    <property type="entry name" value="HTH_LYSR"/>
    <property type="match status" value="1"/>
</dbReference>
<dbReference type="SUPFAM" id="SSF53850">
    <property type="entry name" value="Periplasmic binding protein-like II"/>
    <property type="match status" value="1"/>
</dbReference>
<keyword evidence="4" id="KW-0804">Transcription</keyword>
<dbReference type="SUPFAM" id="SSF46785">
    <property type="entry name" value="Winged helix' DNA-binding domain"/>
    <property type="match status" value="1"/>
</dbReference>
<accession>A0A5R9EFZ2</accession>
<dbReference type="RefSeq" id="WP_138403903.1">
    <property type="nucleotide sequence ID" value="NZ_VBSP01000005.1"/>
</dbReference>
<dbReference type="Proteomes" id="UP000306420">
    <property type="component" value="Unassembled WGS sequence"/>
</dbReference>
<dbReference type="GO" id="GO:0003700">
    <property type="term" value="F:DNA-binding transcription factor activity"/>
    <property type="evidence" value="ECO:0007669"/>
    <property type="project" value="InterPro"/>
</dbReference>
<dbReference type="Gene3D" id="1.10.10.10">
    <property type="entry name" value="Winged helix-like DNA-binding domain superfamily/Winged helix DNA-binding domain"/>
    <property type="match status" value="1"/>
</dbReference>
<evidence type="ECO:0000259" key="5">
    <source>
        <dbReference type="PROSITE" id="PS50931"/>
    </source>
</evidence>
<dbReference type="PANTHER" id="PTHR30419">
    <property type="entry name" value="HTH-TYPE TRANSCRIPTIONAL REGULATOR YBHD"/>
    <property type="match status" value="1"/>
</dbReference>
<name>A0A5R9EFZ2_9LACT</name>
<dbReference type="InterPro" id="IPR036390">
    <property type="entry name" value="WH_DNA-bd_sf"/>
</dbReference>
<dbReference type="Pfam" id="PF00126">
    <property type="entry name" value="HTH_1"/>
    <property type="match status" value="1"/>
</dbReference>
<evidence type="ECO:0000256" key="2">
    <source>
        <dbReference type="ARBA" id="ARBA00023015"/>
    </source>
</evidence>
<sequence>MTLNNYQDILQYIDVLLKHNSFTKAAKDLYISQPYLTQIIKKIEDDLGTEIINRKSPQLQLTEAGKVYYQYLENSDAELNQLKNTLIQYNEDSPISLSIGVLSSLATFILPITLPKFVQAHPEVTLTILEDLPSNSEAKAMNQEIDFYIGQNPETVSPSLITHLCGTHRYYAVIPPSSDLYISGSVELSSNTIAIDKLLSQDLVLTSSGSAIRRQIDRLLKRYSITPNIVLESTNIYTVSKFAEHGSGVAFIPESALPTLQEDLEYNLYPISLDLMSVDFFIAYSSRLYLTDLHHDFLNRFITNVQTHLIV</sequence>
<dbReference type="InterPro" id="IPR005119">
    <property type="entry name" value="LysR_subst-bd"/>
</dbReference>
<dbReference type="Pfam" id="PF03466">
    <property type="entry name" value="LysR_substrate"/>
    <property type="match status" value="1"/>
</dbReference>
<dbReference type="PANTHER" id="PTHR30419:SF25">
    <property type="entry name" value="HTH-TYPE TRANSCRIPTIONAL REGULATOR YTLI"/>
    <property type="match status" value="1"/>
</dbReference>
<comment type="caution">
    <text evidence="6">The sequence shown here is derived from an EMBL/GenBank/DDBJ whole genome shotgun (WGS) entry which is preliminary data.</text>
</comment>
<dbReference type="OrthoDB" id="9778774at2"/>
<dbReference type="CDD" id="cd05466">
    <property type="entry name" value="PBP2_LTTR_substrate"/>
    <property type="match status" value="1"/>
</dbReference>
<dbReference type="InterPro" id="IPR036388">
    <property type="entry name" value="WH-like_DNA-bd_sf"/>
</dbReference>
<reference evidence="6 7" key="1">
    <citation type="submission" date="2019-05" db="EMBL/GenBank/DDBJ databases">
        <title>The metagenome of a microbial culture collection derived from dairy environment covers the genomic content of the human microbiome.</title>
        <authorList>
            <person name="Roder T."/>
            <person name="Wuthrich D."/>
            <person name="Sattari Z."/>
            <person name="Von Ah U."/>
            <person name="Bar C."/>
            <person name="Ronchi F."/>
            <person name="Macpherson A.J."/>
            <person name="Ganal-Vonarburg S.C."/>
            <person name="Bruggmann R."/>
            <person name="Vergeres G."/>
        </authorList>
    </citation>
    <scope>NUCLEOTIDE SEQUENCE [LARGE SCALE GENOMIC DNA]</scope>
    <source>
        <strain evidence="6 7">FAM 24227</strain>
    </source>
</reference>
<dbReference type="InterPro" id="IPR050950">
    <property type="entry name" value="HTH-type_LysR_regulators"/>
</dbReference>
<proteinExistence type="inferred from homology"/>
<dbReference type="Gene3D" id="3.40.190.290">
    <property type="match status" value="1"/>
</dbReference>
<evidence type="ECO:0000256" key="1">
    <source>
        <dbReference type="ARBA" id="ARBA00009437"/>
    </source>
</evidence>
<comment type="similarity">
    <text evidence="1">Belongs to the LysR transcriptional regulatory family.</text>
</comment>
<keyword evidence="3" id="KW-0238">DNA-binding</keyword>
<dbReference type="EMBL" id="VBSP01000005">
    <property type="protein sequence ID" value="TLQ49009.1"/>
    <property type="molecule type" value="Genomic_DNA"/>
</dbReference>
<dbReference type="GO" id="GO:0005829">
    <property type="term" value="C:cytosol"/>
    <property type="evidence" value="ECO:0007669"/>
    <property type="project" value="TreeGrafter"/>
</dbReference>
<keyword evidence="2" id="KW-0805">Transcription regulation</keyword>
<gene>
    <name evidence="6" type="ORF">FEZ33_02965</name>
</gene>
<evidence type="ECO:0000313" key="7">
    <source>
        <dbReference type="Proteomes" id="UP000306420"/>
    </source>
</evidence>
<evidence type="ECO:0000256" key="3">
    <source>
        <dbReference type="ARBA" id="ARBA00023125"/>
    </source>
</evidence>